<sequence>MKILFITSGFRAVYYFFERSIVEAFQNAGHYCEPFTLKNDLNALKLKEQSLQPDLILAMAGLKISKPILDFLKQTKVKSAIWMTEDPYYMDWTLPLITFFDCIFTIDQAAVEQYKRLGHPYVYHLPLGTDPEMFHSILVSEEFTSDICLVGVPYSNRIELIEFLLKRTDYHIQIVGRGWGKHNNEWNKNLNLDLDLVNAWVKPETVVNYYNGSKIVLNIHRPSDEKYNKNRLGIIAKSINNRTFDAASCEAFQLIDSKEELVDHFEEGKEIVSFEDKNDLLEKIHYYIAHDEERKQMAIEARKRVLTSHTFQHRIDHLLVKVQPT</sequence>
<feature type="domain" description="Spore protein YkvP/CgeB glycosyl transferase-like" evidence="1">
    <location>
        <begin position="159"/>
        <end position="319"/>
    </location>
</feature>
<reference evidence="2 3" key="1">
    <citation type="submission" date="2014-08" db="EMBL/GenBank/DDBJ databases">
        <authorList>
            <person name="den Bakker H.C."/>
        </authorList>
    </citation>
    <scope>NUCLEOTIDE SEQUENCE [LARGE SCALE GENOMIC DNA]</scope>
    <source>
        <strain evidence="2 3">DSM 18334</strain>
    </source>
</reference>
<protein>
    <recommendedName>
        <fullName evidence="1">Spore protein YkvP/CgeB glycosyl transferase-like domain-containing protein</fullName>
    </recommendedName>
</protein>
<keyword evidence="3" id="KW-1185">Reference proteome</keyword>
<gene>
    <name evidence="2" type="ORF">PWYN_26340</name>
</gene>
<dbReference type="AlphaFoldDB" id="A0A098M672"/>
<evidence type="ECO:0000259" key="1">
    <source>
        <dbReference type="Pfam" id="PF13524"/>
    </source>
</evidence>
<evidence type="ECO:0000313" key="2">
    <source>
        <dbReference type="EMBL" id="KGE18064.1"/>
    </source>
</evidence>
<evidence type="ECO:0000313" key="3">
    <source>
        <dbReference type="Proteomes" id="UP000029734"/>
    </source>
</evidence>
<dbReference type="EMBL" id="JQCR01000003">
    <property type="protein sequence ID" value="KGE18064.1"/>
    <property type="molecule type" value="Genomic_DNA"/>
</dbReference>
<dbReference type="Gene3D" id="3.40.50.2000">
    <property type="entry name" value="Glycogen Phosphorylase B"/>
    <property type="match status" value="1"/>
</dbReference>
<comment type="caution">
    <text evidence="2">The sequence shown here is derived from an EMBL/GenBank/DDBJ whole genome shotgun (WGS) entry which is preliminary data.</text>
</comment>
<dbReference type="SUPFAM" id="SSF53756">
    <property type="entry name" value="UDP-Glycosyltransferase/glycogen phosphorylase"/>
    <property type="match status" value="1"/>
</dbReference>
<dbReference type="eggNOG" id="COG4641">
    <property type="taxonomic scope" value="Bacteria"/>
</dbReference>
<proteinExistence type="predicted"/>
<dbReference type="RefSeq" id="WP_036657787.1">
    <property type="nucleotide sequence ID" value="NZ_JQCR01000003.1"/>
</dbReference>
<dbReference type="InterPro" id="IPR055259">
    <property type="entry name" value="YkvP/CgeB_Glyco_trans-like"/>
</dbReference>
<dbReference type="Pfam" id="PF13524">
    <property type="entry name" value="Glyco_trans_1_2"/>
    <property type="match status" value="1"/>
</dbReference>
<accession>A0A098M672</accession>
<organism evidence="2 3">
    <name type="scientific">Paenibacillus wynnii</name>
    <dbReference type="NCBI Taxonomy" id="268407"/>
    <lineage>
        <taxon>Bacteria</taxon>
        <taxon>Bacillati</taxon>
        <taxon>Bacillota</taxon>
        <taxon>Bacilli</taxon>
        <taxon>Bacillales</taxon>
        <taxon>Paenibacillaceae</taxon>
        <taxon>Paenibacillus</taxon>
    </lineage>
</organism>
<reference evidence="2 3" key="2">
    <citation type="submission" date="2014-10" db="EMBL/GenBank/DDBJ databases">
        <title>Comparative genomics of the Paenibacillus odorifer group.</title>
        <authorList>
            <person name="Tsai Y.-C."/>
            <person name="Martin N."/>
            <person name="Korlach J."/>
            <person name="Wiedmann M."/>
        </authorList>
    </citation>
    <scope>NUCLEOTIDE SEQUENCE [LARGE SCALE GENOMIC DNA]</scope>
    <source>
        <strain evidence="2 3">DSM 18334</strain>
    </source>
</reference>
<dbReference type="Proteomes" id="UP000029734">
    <property type="component" value="Unassembled WGS sequence"/>
</dbReference>
<name>A0A098M672_9BACL</name>
<dbReference type="STRING" id="268407.PWYN_26340"/>